<organism evidence="1 2">
    <name type="scientific">Acidithiobacillus caldus (strain SM-1)</name>
    <dbReference type="NCBI Taxonomy" id="990288"/>
    <lineage>
        <taxon>Bacteria</taxon>
        <taxon>Pseudomonadati</taxon>
        <taxon>Pseudomonadota</taxon>
        <taxon>Acidithiobacillia</taxon>
        <taxon>Acidithiobacillales</taxon>
        <taxon>Acidithiobacillaceae</taxon>
        <taxon>Acidithiobacillus</taxon>
    </lineage>
</organism>
<keyword evidence="2" id="KW-1185">Reference proteome</keyword>
<accession>F9ZPN3</accession>
<evidence type="ECO:0000313" key="2">
    <source>
        <dbReference type="Proteomes" id="UP000006135"/>
    </source>
</evidence>
<dbReference type="KEGG" id="acu:Atc_0132"/>
<dbReference type="AlphaFoldDB" id="F9ZPN3"/>
<dbReference type="Proteomes" id="UP000006135">
    <property type="component" value="Chromosome"/>
</dbReference>
<reference evidence="1 2" key="1">
    <citation type="journal article" date="2011" name="J. Genet. Genomics">
        <title>Unraveling the Acidithiobacillus caldus complete genome and its central metabolisms for carbon assimilation.</title>
        <authorList>
            <person name="You X.Y."/>
            <person name="Guo X."/>
            <person name="Zheng H.J."/>
            <person name="Zhang M.J."/>
            <person name="Liu L.J."/>
            <person name="Zhu Y.Q."/>
            <person name="Zhu B."/>
            <person name="Wang S.Y."/>
            <person name="Zhao G.P."/>
            <person name="Poetsch A."/>
            <person name="Jiang C.Y."/>
            <person name="Liu S.J."/>
        </authorList>
    </citation>
    <scope>NUCLEOTIDE SEQUENCE [LARGE SCALE GENOMIC DNA]</scope>
    <source>
        <strain evidence="1 2">SM-1</strain>
    </source>
</reference>
<sequence>MKETGEWARQGLTPEWPLSDRYDALR</sequence>
<name>F9ZPN3_ACICS</name>
<dbReference type="HOGENOM" id="CLU_3416539_0_0_6"/>
<evidence type="ECO:0000313" key="1">
    <source>
        <dbReference type="EMBL" id="AEK56783.1"/>
    </source>
</evidence>
<proteinExistence type="predicted"/>
<dbReference type="EMBL" id="CP002573">
    <property type="protein sequence ID" value="AEK56783.1"/>
    <property type="molecule type" value="Genomic_DNA"/>
</dbReference>
<protein>
    <submittedName>
        <fullName evidence="1">Uncharacterized protein</fullName>
    </submittedName>
</protein>
<gene>
    <name evidence="1" type="ordered locus">Atc_0132</name>
</gene>